<feature type="domain" description="3-keto-alpha-glucoside-1,2-lyase/3-keto-2-hydroxy-glucal hydratase" evidence="3">
    <location>
        <begin position="32"/>
        <end position="229"/>
    </location>
</feature>
<gene>
    <name evidence="4" type="ORF">UC8_44140</name>
</gene>
<sequence length="435" mass="48153" precursor="true">MTMKPLYLLGFALLATLASSPLTHAADSADDGWEKLSGGNDLSQWHGMPNLDPRKYEGTSDEQKAKWNQEVAEHWSIDGDVIVNDGHGAYLTTNEDYGDIELRLKYKTVARADSGIYLRGTPQVQIWDYTDEGKFAIGSNKGSGGLWNNAKGAPGKDPLVLADKPFGEWNDVRIIQVGSRTSVWLNDKLVVDHALMHNYWDRSLPMFPTGPIQLQTHGGEIQWRDVQVRRIGSEEANAILASHHDDGFESIFDGKTLDGWKGATADYEVIDGAIQCQKGKGGNLFTEDTYGDFKVRLEFQLPPGGNNGLAIRYPGSGNPAYVAMTELQVLDNTAEKYAKLDPRQYHGSVYGIAPATRGYLRPVGEWNFQEVTVKGHTIRVELNGSVILEADVSKIDEYMANSPHPGKMRTEGHFGFAGHSDPVRFRNLSIKELDE</sequence>
<feature type="region of interest" description="Disordered" evidence="1">
    <location>
        <begin position="40"/>
        <end position="64"/>
    </location>
</feature>
<name>A0A5B9QWU7_9BACT</name>
<dbReference type="OrthoDB" id="257393at2"/>
<dbReference type="InterPro" id="IPR010496">
    <property type="entry name" value="AL/BT2_dom"/>
</dbReference>
<reference evidence="4 5" key="1">
    <citation type="submission" date="2019-08" db="EMBL/GenBank/DDBJ databases">
        <title>Deep-cultivation of Planctomycetes and their phenomic and genomic characterization uncovers novel biology.</title>
        <authorList>
            <person name="Wiegand S."/>
            <person name="Jogler M."/>
            <person name="Boedeker C."/>
            <person name="Pinto D."/>
            <person name="Vollmers J."/>
            <person name="Rivas-Marin E."/>
            <person name="Kohn T."/>
            <person name="Peeters S.H."/>
            <person name="Heuer A."/>
            <person name="Rast P."/>
            <person name="Oberbeckmann S."/>
            <person name="Bunk B."/>
            <person name="Jeske O."/>
            <person name="Meyerdierks A."/>
            <person name="Storesund J.E."/>
            <person name="Kallscheuer N."/>
            <person name="Luecker S."/>
            <person name="Lage O.M."/>
            <person name="Pohl T."/>
            <person name="Merkel B.J."/>
            <person name="Hornburger P."/>
            <person name="Mueller R.-W."/>
            <person name="Bruemmer F."/>
            <person name="Labrenz M."/>
            <person name="Spormann A.M."/>
            <person name="Op den Camp H."/>
            <person name="Overmann J."/>
            <person name="Amann R."/>
            <person name="Jetten M.S.M."/>
            <person name="Mascher T."/>
            <person name="Medema M.H."/>
            <person name="Devos D.P."/>
            <person name="Kaster A.-K."/>
            <person name="Ovreas L."/>
            <person name="Rohde M."/>
            <person name="Galperin M.Y."/>
            <person name="Jogler C."/>
        </authorList>
    </citation>
    <scope>NUCLEOTIDE SEQUENCE [LARGE SCALE GENOMIC DNA]</scope>
    <source>
        <strain evidence="4 5">UC8</strain>
    </source>
</reference>
<feature type="signal peptide" evidence="2">
    <location>
        <begin position="1"/>
        <end position="25"/>
    </location>
</feature>
<organism evidence="4 5">
    <name type="scientific">Roseimaritima ulvae</name>
    <dbReference type="NCBI Taxonomy" id="980254"/>
    <lineage>
        <taxon>Bacteria</taxon>
        <taxon>Pseudomonadati</taxon>
        <taxon>Planctomycetota</taxon>
        <taxon>Planctomycetia</taxon>
        <taxon>Pirellulales</taxon>
        <taxon>Pirellulaceae</taxon>
        <taxon>Roseimaritima</taxon>
    </lineage>
</organism>
<feature type="chain" id="PRO_5023098476" description="3-keto-alpha-glucoside-1,2-lyase/3-keto-2-hydroxy-glucal hydratase domain-containing protein" evidence="2">
    <location>
        <begin position="26"/>
        <end position="435"/>
    </location>
</feature>
<dbReference type="Pfam" id="PF06439">
    <property type="entry name" value="3keto-disac_hyd"/>
    <property type="match status" value="2"/>
</dbReference>
<evidence type="ECO:0000313" key="4">
    <source>
        <dbReference type="EMBL" id="QEG42379.1"/>
    </source>
</evidence>
<dbReference type="RefSeq" id="WP_068131687.1">
    <property type="nucleotide sequence ID" value="NZ_CP042914.1"/>
</dbReference>
<feature type="domain" description="3-keto-alpha-glucoside-1,2-lyase/3-keto-2-hydroxy-glucal hydratase" evidence="3">
    <location>
        <begin position="247"/>
        <end position="431"/>
    </location>
</feature>
<accession>A0A5B9QWU7</accession>
<dbReference type="Proteomes" id="UP000325286">
    <property type="component" value="Chromosome"/>
</dbReference>
<evidence type="ECO:0000256" key="1">
    <source>
        <dbReference type="SAM" id="MobiDB-lite"/>
    </source>
</evidence>
<evidence type="ECO:0000259" key="3">
    <source>
        <dbReference type="Pfam" id="PF06439"/>
    </source>
</evidence>
<evidence type="ECO:0000313" key="5">
    <source>
        <dbReference type="Proteomes" id="UP000325286"/>
    </source>
</evidence>
<keyword evidence="2" id="KW-0732">Signal</keyword>
<dbReference type="AlphaFoldDB" id="A0A5B9QWU7"/>
<dbReference type="Gene3D" id="2.60.120.560">
    <property type="entry name" value="Exo-inulinase, domain 1"/>
    <property type="match status" value="2"/>
</dbReference>
<evidence type="ECO:0000256" key="2">
    <source>
        <dbReference type="SAM" id="SignalP"/>
    </source>
</evidence>
<protein>
    <recommendedName>
        <fullName evidence="3">3-keto-alpha-glucoside-1,2-lyase/3-keto-2-hydroxy-glucal hydratase domain-containing protein</fullName>
    </recommendedName>
</protein>
<feature type="compositionally biased region" description="Basic and acidic residues" evidence="1">
    <location>
        <begin position="52"/>
        <end position="64"/>
    </location>
</feature>
<dbReference type="EMBL" id="CP042914">
    <property type="protein sequence ID" value="QEG42379.1"/>
    <property type="molecule type" value="Genomic_DNA"/>
</dbReference>
<keyword evidence="5" id="KW-1185">Reference proteome</keyword>
<proteinExistence type="predicted"/>
<dbReference type="KEGG" id="rul:UC8_44140"/>
<dbReference type="GO" id="GO:0016787">
    <property type="term" value="F:hydrolase activity"/>
    <property type="evidence" value="ECO:0007669"/>
    <property type="project" value="InterPro"/>
</dbReference>